<proteinExistence type="predicted"/>
<dbReference type="PRINTS" id="PR00344">
    <property type="entry name" value="BCTRLSENSOR"/>
</dbReference>
<reference evidence="8 9" key="1">
    <citation type="submission" date="2023-08" db="EMBL/GenBank/DDBJ databases">
        <title>Whole-genome sequencing of halo(alkali)philic microorganisms from hypersaline lakes.</title>
        <authorList>
            <person name="Sorokin D.Y."/>
            <person name="Abbas B."/>
            <person name="Merkel A.Y."/>
        </authorList>
    </citation>
    <scope>NUCLEOTIDE SEQUENCE [LARGE SCALE GENOMIC DNA]</scope>
    <source>
        <strain evidence="8 9">AB-CW4</strain>
    </source>
</reference>
<sequence length="1414" mass="153428">MANVVRAGRRSGFGFVILSLFSALFAGPLKSEEAFFLGVDHRDGLPQETVEAVLRDRNGLLWIGTQGGLARWDGHRMQVYRRDPRDAGSLPGNHIRALAEDARGHIWIATLNAGLAVIDPPTGQVRRLGAAEGLASDRVSDLVASDDGESLWVAHPGAGLSRVDVRQGLARPEHPRGLPEGADILSLASSLHGLWIGSADRLYFLANGADILQEVSLQGREELGDYLAINAIEAGSSGPVVVAAASGLWQGHSPDEVFSAVTLQGADDFSPALTAVQRDHRGTVWLASRHGLWRLERGADQAERYTAGHGRLQLPSGALRSLHLDAQGLLWVGSESQGLWRLVRPPAGIRAIGLQDKGTAVAVWAAIHWQGRLWLGTDRHGVVAVDEQGQIQERHLFDAAAGLGENIWALAGGRDALWVGTEDMEIHAIAGTGRRAHPAAMAAVDMGRAAAIWDLLEDRQGQLWISTNGDGLHRYDPASGDLQVWRASGADRHGLTDDRVTRLHEDGDGRLWVGTEGSGLFMLAPGEDRFRHLAPSPQGLVGGMVEAIAHDRRGRIWVASYDGGVARLDPDGRIHHFGVEQGLPSDTAIGLEVDGEDHVWVMTDLGLVRITPEGTVRPYALAQGVPPLVMHVGAHATLPDGPVFAGADGLLRIQPNALVEDGEEVALRITDLRIMGESIQARPELMQDQPAWPRQGIELRHDQPALSLDFALLDFRHPAAHRYRYRLHGLDENWQYSGADRAFATYTNLGPGDYRFELQARGSQGQWQEQQLVLPVRVHPAPWRSPAALIAYALLALLVLLVGLWQWRQWQRRRAVLQREREQRQWVEQLHGLASQLAEPADRHTLLRRFLEGLMALLPVEAARVRLERSGRLPPLSVAAEQPGHPPLSSADANVAAFELRTGRRRLGELHVRPSGGRPLSRRDRAASLAAADQAAQAMDMFLLVAEADAANRAKSAFLAKLSHEIRTPVSGILGLAGLLLRESLEPRSRDYAQAIDSAGRGLMAILSDILDHARIEAGRMEIHPAPFPVIQAVEDTAALHAVAAREKGLPLLVHVSRDIPARIVGDEVRFRQILGNLLSNAVKFTETGAITVELKRQDAARLCLRVSDTGPGMSAEAVSRLFQPFSRAPGSTDIEGNGLGLVICRELARLMGGEISLETDPGQGSCFTVLFSAESDDGGTRVESRSNRPICLSLPDHPAGALFWRRLSEAGHILLTPDDAVPEDALHLRMDANGIRCENITLQAPDSDCIEWPVREARLAEWLDRLSGLKVDPAAAADPVPDAREAGNVRLLLAEDNPVNARVVSDVLANSGYQVDVVGDGRAVLERLDQERFDLVLMDRHMPRLDGLATTRAIRAGRHQGLRVVGLTAAVSSEEHAECRAAGMDAVVVKDGDPGPMLRAIRQALAREGGEPV</sequence>
<dbReference type="PANTHER" id="PTHR45339">
    <property type="entry name" value="HYBRID SIGNAL TRANSDUCTION HISTIDINE KINASE J"/>
    <property type="match status" value="1"/>
</dbReference>
<dbReference type="CDD" id="cd16922">
    <property type="entry name" value="HATPase_EvgS-ArcB-TorS-like"/>
    <property type="match status" value="1"/>
</dbReference>
<dbReference type="InterPro" id="IPR015943">
    <property type="entry name" value="WD40/YVTN_repeat-like_dom_sf"/>
</dbReference>
<dbReference type="SUPFAM" id="SSF52172">
    <property type="entry name" value="CheY-like"/>
    <property type="match status" value="1"/>
</dbReference>
<evidence type="ECO:0000259" key="7">
    <source>
        <dbReference type="PROSITE" id="PS50110"/>
    </source>
</evidence>
<evidence type="ECO:0000259" key="6">
    <source>
        <dbReference type="PROSITE" id="PS50109"/>
    </source>
</evidence>
<dbReference type="Pfam" id="PF02518">
    <property type="entry name" value="HATPase_c"/>
    <property type="match status" value="1"/>
</dbReference>
<dbReference type="InterPro" id="IPR011110">
    <property type="entry name" value="Reg_prop"/>
</dbReference>
<dbReference type="InterPro" id="IPR003661">
    <property type="entry name" value="HisK_dim/P_dom"/>
</dbReference>
<evidence type="ECO:0000313" key="9">
    <source>
        <dbReference type="Proteomes" id="UP001239019"/>
    </source>
</evidence>
<dbReference type="CDD" id="cd00082">
    <property type="entry name" value="HisKA"/>
    <property type="match status" value="1"/>
</dbReference>
<feature type="modified residue" description="4-aspartylphosphate" evidence="5">
    <location>
        <position position="1340"/>
    </location>
</feature>
<feature type="domain" description="Response regulatory" evidence="7">
    <location>
        <begin position="1291"/>
        <end position="1406"/>
    </location>
</feature>
<dbReference type="SMART" id="SM00388">
    <property type="entry name" value="HisKA"/>
    <property type="match status" value="1"/>
</dbReference>
<dbReference type="PROSITE" id="PS50109">
    <property type="entry name" value="HIS_KIN"/>
    <property type="match status" value="1"/>
</dbReference>
<dbReference type="InterPro" id="IPR013783">
    <property type="entry name" value="Ig-like_fold"/>
</dbReference>
<dbReference type="RefSeq" id="WP_306728341.1">
    <property type="nucleotide sequence ID" value="NZ_JAVDDT010000004.1"/>
</dbReference>
<dbReference type="InterPro" id="IPR011123">
    <property type="entry name" value="Y_Y_Y"/>
</dbReference>
<comment type="caution">
    <text evidence="8">The sequence shown here is derived from an EMBL/GenBank/DDBJ whole genome shotgun (WGS) entry which is preliminary data.</text>
</comment>
<dbReference type="InterPro" id="IPR001789">
    <property type="entry name" value="Sig_transdc_resp-reg_receiver"/>
</dbReference>
<dbReference type="InterPro" id="IPR011006">
    <property type="entry name" value="CheY-like_superfamily"/>
</dbReference>
<keyword evidence="9" id="KW-1185">Reference proteome</keyword>
<dbReference type="SUPFAM" id="SSF47384">
    <property type="entry name" value="Homodimeric domain of signal transducing histidine kinase"/>
    <property type="match status" value="1"/>
</dbReference>
<evidence type="ECO:0000256" key="5">
    <source>
        <dbReference type="PROSITE-ProRule" id="PRU00169"/>
    </source>
</evidence>
<evidence type="ECO:0000256" key="4">
    <source>
        <dbReference type="ARBA" id="ARBA00023012"/>
    </source>
</evidence>
<organism evidence="8 9">
    <name type="scientific">Natronospira bacteriovora</name>
    <dbReference type="NCBI Taxonomy" id="3069753"/>
    <lineage>
        <taxon>Bacteria</taxon>
        <taxon>Pseudomonadati</taxon>
        <taxon>Pseudomonadota</taxon>
        <taxon>Gammaproteobacteria</taxon>
        <taxon>Natronospirales</taxon>
        <taxon>Natronospiraceae</taxon>
        <taxon>Natronospira</taxon>
    </lineage>
</organism>
<gene>
    <name evidence="8" type="ORF">RBH19_08180</name>
</gene>
<dbReference type="Gene3D" id="3.40.50.2300">
    <property type="match status" value="1"/>
</dbReference>
<dbReference type="InterPro" id="IPR036097">
    <property type="entry name" value="HisK_dim/P_sf"/>
</dbReference>
<name>A0ABU0W737_9GAMM</name>
<dbReference type="CDD" id="cd17546">
    <property type="entry name" value="REC_hyHK_CKI1_RcsC-like"/>
    <property type="match status" value="1"/>
</dbReference>
<accession>A0ABU0W737</accession>
<dbReference type="SMART" id="SM00387">
    <property type="entry name" value="HATPase_c"/>
    <property type="match status" value="1"/>
</dbReference>
<dbReference type="Proteomes" id="UP001239019">
    <property type="component" value="Unassembled WGS sequence"/>
</dbReference>
<evidence type="ECO:0000313" key="8">
    <source>
        <dbReference type="EMBL" id="MDQ2069847.1"/>
    </source>
</evidence>
<dbReference type="Gene3D" id="1.10.287.130">
    <property type="match status" value="1"/>
</dbReference>
<dbReference type="Pfam" id="PF07494">
    <property type="entry name" value="Reg_prop"/>
    <property type="match status" value="4"/>
</dbReference>
<keyword evidence="4" id="KW-0902">Two-component regulatory system</keyword>
<dbReference type="InterPro" id="IPR004358">
    <property type="entry name" value="Sig_transdc_His_kin-like_C"/>
</dbReference>
<dbReference type="PROSITE" id="PS50110">
    <property type="entry name" value="RESPONSE_REGULATORY"/>
    <property type="match status" value="1"/>
</dbReference>
<comment type="catalytic activity">
    <reaction evidence="1">
        <text>ATP + protein L-histidine = ADP + protein N-phospho-L-histidine.</text>
        <dbReference type="EC" id="2.7.13.3"/>
    </reaction>
</comment>
<dbReference type="SMART" id="SM00448">
    <property type="entry name" value="REC"/>
    <property type="match status" value="1"/>
</dbReference>
<dbReference type="PANTHER" id="PTHR45339:SF1">
    <property type="entry name" value="HYBRID SIGNAL TRANSDUCTION HISTIDINE KINASE J"/>
    <property type="match status" value="1"/>
</dbReference>
<dbReference type="InterPro" id="IPR003594">
    <property type="entry name" value="HATPase_dom"/>
</dbReference>
<dbReference type="Gene3D" id="2.130.10.10">
    <property type="entry name" value="YVTN repeat-like/Quinoprotein amine dehydrogenase"/>
    <property type="match status" value="2"/>
</dbReference>
<evidence type="ECO:0000256" key="3">
    <source>
        <dbReference type="ARBA" id="ARBA00022553"/>
    </source>
</evidence>
<dbReference type="Pfam" id="PF00072">
    <property type="entry name" value="Response_reg"/>
    <property type="match status" value="1"/>
</dbReference>
<dbReference type="Pfam" id="PF00512">
    <property type="entry name" value="HisKA"/>
    <property type="match status" value="1"/>
</dbReference>
<keyword evidence="3 5" id="KW-0597">Phosphoprotein</keyword>
<dbReference type="InterPro" id="IPR005467">
    <property type="entry name" value="His_kinase_dom"/>
</dbReference>
<dbReference type="Gene3D" id="3.30.565.10">
    <property type="entry name" value="Histidine kinase-like ATPase, C-terminal domain"/>
    <property type="match status" value="1"/>
</dbReference>
<dbReference type="EC" id="2.7.13.3" evidence="2"/>
<feature type="domain" description="Histidine kinase" evidence="6">
    <location>
        <begin position="961"/>
        <end position="1176"/>
    </location>
</feature>
<dbReference type="InterPro" id="IPR036890">
    <property type="entry name" value="HATPase_C_sf"/>
</dbReference>
<dbReference type="SUPFAM" id="SSF63829">
    <property type="entry name" value="Calcium-dependent phosphotriesterase"/>
    <property type="match status" value="3"/>
</dbReference>
<dbReference type="EMBL" id="JAVDDT010000004">
    <property type="protein sequence ID" value="MDQ2069847.1"/>
    <property type="molecule type" value="Genomic_DNA"/>
</dbReference>
<dbReference type="SUPFAM" id="SSF55874">
    <property type="entry name" value="ATPase domain of HSP90 chaperone/DNA topoisomerase II/histidine kinase"/>
    <property type="match status" value="1"/>
</dbReference>
<protein>
    <recommendedName>
        <fullName evidence="2">histidine kinase</fullName>
        <ecNumber evidence="2">2.7.13.3</ecNumber>
    </recommendedName>
</protein>
<evidence type="ECO:0000256" key="1">
    <source>
        <dbReference type="ARBA" id="ARBA00000085"/>
    </source>
</evidence>
<evidence type="ECO:0000256" key="2">
    <source>
        <dbReference type="ARBA" id="ARBA00012438"/>
    </source>
</evidence>
<dbReference type="Pfam" id="PF07495">
    <property type="entry name" value="Y_Y_Y"/>
    <property type="match status" value="1"/>
</dbReference>
<dbReference type="Gene3D" id="2.60.40.10">
    <property type="entry name" value="Immunoglobulins"/>
    <property type="match status" value="1"/>
</dbReference>